<dbReference type="PANTHER" id="PTHR48022:SF28">
    <property type="entry name" value="MAJOR FACILITATOR SUPERFAMILY (MFS) PROFILE DOMAIN-CONTAINING PROTEIN-RELATED"/>
    <property type="match status" value="1"/>
</dbReference>
<dbReference type="Proteomes" id="UP001149165">
    <property type="component" value="Unassembled WGS sequence"/>
</dbReference>
<dbReference type="InterPro" id="IPR020846">
    <property type="entry name" value="MFS_dom"/>
</dbReference>
<feature type="transmembrane region" description="Helical" evidence="8">
    <location>
        <begin position="353"/>
        <end position="371"/>
    </location>
</feature>
<feature type="transmembrane region" description="Helical" evidence="8">
    <location>
        <begin position="255"/>
        <end position="278"/>
    </location>
</feature>
<evidence type="ECO:0000256" key="3">
    <source>
        <dbReference type="ARBA" id="ARBA00022448"/>
    </source>
</evidence>
<dbReference type="InterPro" id="IPR003663">
    <property type="entry name" value="Sugar/inositol_transpt"/>
</dbReference>
<dbReference type="AlphaFoldDB" id="A0A9W9GCY4"/>
<keyword evidence="4 8" id="KW-0812">Transmembrane</keyword>
<feature type="transmembrane region" description="Helical" evidence="8">
    <location>
        <begin position="322"/>
        <end position="341"/>
    </location>
</feature>
<evidence type="ECO:0000259" key="9">
    <source>
        <dbReference type="PROSITE" id="PS50850"/>
    </source>
</evidence>
<evidence type="ECO:0000256" key="5">
    <source>
        <dbReference type="ARBA" id="ARBA00022989"/>
    </source>
</evidence>
<feature type="transmembrane region" description="Helical" evidence="8">
    <location>
        <begin position="227"/>
        <end position="249"/>
    </location>
</feature>
<dbReference type="OrthoDB" id="6612291at2759"/>
<sequence>MSDKLGLPWLKGTPLVSTITSVCASAFLLFGYDQGVMSGVVISSYWLDAMGNPSTIMVSTITALYDVGAVFGAILAAFTAEGFGRKRSLMIGTVLLIIGSILMGSCYERIQMMVGRIFTGLETPRWLILHEETPHRGEIVLSKLRNKPIDHPSIIEEKNEILGAIELERADDGSWLALFKDGGDGTDKRFYLSLGIQFMQEMGGINMISYYAPTLFKESLGMSEERALFVGCFLQVWYVFASFLTWYIIDRVGRRRLFILMAIAMSIIMACEAACVAVGGVSASIAAVFFVFLFEGCLSWGWQASTWVYPAEILPLKVRAKGASLAAASCFLGNFLVVEITPPALENIGYKTYIIFAVLNLVQAIVSWAFYPETALIPLEQIDKLFVSNEVEKQPKKGIYKFQYSVVRTADDVFHEIQRQRKMGNNVELGLKDGSDTASSDKIEKSPVEHVEIE</sequence>
<comment type="similarity">
    <text evidence="2">Belongs to the major facilitator superfamily. Sugar transporter (TC 2.A.1.1) family.</text>
</comment>
<evidence type="ECO:0000256" key="1">
    <source>
        <dbReference type="ARBA" id="ARBA00004141"/>
    </source>
</evidence>
<name>A0A9W9GCY4_9EURO</name>
<keyword evidence="6 8" id="KW-0472">Membrane</keyword>
<dbReference type="Gene3D" id="1.20.1250.20">
    <property type="entry name" value="MFS general substrate transporter like domains"/>
    <property type="match status" value="2"/>
</dbReference>
<feature type="transmembrane region" description="Helical" evidence="8">
    <location>
        <begin position="12"/>
        <end position="32"/>
    </location>
</feature>
<evidence type="ECO:0000256" key="6">
    <source>
        <dbReference type="ARBA" id="ARBA00023136"/>
    </source>
</evidence>
<evidence type="ECO:0000256" key="4">
    <source>
        <dbReference type="ARBA" id="ARBA00022692"/>
    </source>
</evidence>
<feature type="transmembrane region" description="Helical" evidence="8">
    <location>
        <begin position="89"/>
        <end position="107"/>
    </location>
</feature>
<dbReference type="PRINTS" id="PR00171">
    <property type="entry name" value="SUGRTRNSPORT"/>
</dbReference>
<proteinExistence type="inferred from homology"/>
<organism evidence="10 11">
    <name type="scientific">Penicillium angulare</name>
    <dbReference type="NCBI Taxonomy" id="116970"/>
    <lineage>
        <taxon>Eukaryota</taxon>
        <taxon>Fungi</taxon>
        <taxon>Dikarya</taxon>
        <taxon>Ascomycota</taxon>
        <taxon>Pezizomycotina</taxon>
        <taxon>Eurotiomycetes</taxon>
        <taxon>Eurotiomycetidae</taxon>
        <taxon>Eurotiales</taxon>
        <taxon>Aspergillaceae</taxon>
        <taxon>Penicillium</taxon>
    </lineage>
</organism>
<dbReference type="PANTHER" id="PTHR48022">
    <property type="entry name" value="PLASTIDIC GLUCOSE TRANSPORTER 4"/>
    <property type="match status" value="1"/>
</dbReference>
<feature type="transmembrane region" description="Helical" evidence="8">
    <location>
        <begin position="53"/>
        <end position="77"/>
    </location>
</feature>
<evidence type="ECO:0000256" key="2">
    <source>
        <dbReference type="ARBA" id="ARBA00010992"/>
    </source>
</evidence>
<evidence type="ECO:0000256" key="7">
    <source>
        <dbReference type="SAM" id="MobiDB-lite"/>
    </source>
</evidence>
<gene>
    <name evidence="10" type="ORF">N7456_000926</name>
</gene>
<feature type="transmembrane region" description="Helical" evidence="8">
    <location>
        <begin position="285"/>
        <end position="302"/>
    </location>
</feature>
<reference evidence="10" key="2">
    <citation type="journal article" date="2023" name="IMA Fungus">
        <title>Comparative genomic study of the Penicillium genus elucidates a diverse pangenome and 15 lateral gene transfer events.</title>
        <authorList>
            <person name="Petersen C."/>
            <person name="Sorensen T."/>
            <person name="Nielsen M.R."/>
            <person name="Sondergaard T.E."/>
            <person name="Sorensen J.L."/>
            <person name="Fitzpatrick D.A."/>
            <person name="Frisvad J.C."/>
            <person name="Nielsen K.L."/>
        </authorList>
    </citation>
    <scope>NUCLEOTIDE SEQUENCE</scope>
    <source>
        <strain evidence="10">IBT 30069</strain>
    </source>
</reference>
<accession>A0A9W9GCY4</accession>
<dbReference type="PROSITE" id="PS00216">
    <property type="entry name" value="SUGAR_TRANSPORT_1"/>
    <property type="match status" value="1"/>
</dbReference>
<dbReference type="InterPro" id="IPR050360">
    <property type="entry name" value="MFS_Sugar_Transporters"/>
</dbReference>
<evidence type="ECO:0000313" key="11">
    <source>
        <dbReference type="Proteomes" id="UP001149165"/>
    </source>
</evidence>
<dbReference type="InterPro" id="IPR036259">
    <property type="entry name" value="MFS_trans_sf"/>
</dbReference>
<feature type="domain" description="Major facilitator superfamily (MFS) profile" evidence="9">
    <location>
        <begin position="1"/>
        <end position="375"/>
    </location>
</feature>
<dbReference type="PROSITE" id="PS50850">
    <property type="entry name" value="MFS"/>
    <property type="match status" value="1"/>
</dbReference>
<dbReference type="GO" id="GO:0005351">
    <property type="term" value="F:carbohydrate:proton symporter activity"/>
    <property type="evidence" value="ECO:0007669"/>
    <property type="project" value="TreeGrafter"/>
</dbReference>
<protein>
    <recommendedName>
        <fullName evidence="9">Major facilitator superfamily (MFS) profile domain-containing protein</fullName>
    </recommendedName>
</protein>
<dbReference type="SUPFAM" id="SSF103473">
    <property type="entry name" value="MFS general substrate transporter"/>
    <property type="match status" value="1"/>
</dbReference>
<dbReference type="EMBL" id="JAPQKH010000001">
    <property type="protein sequence ID" value="KAJ5116578.1"/>
    <property type="molecule type" value="Genomic_DNA"/>
</dbReference>
<comment type="subcellular location">
    <subcellularLocation>
        <location evidence="1">Membrane</location>
        <topology evidence="1">Multi-pass membrane protein</topology>
    </subcellularLocation>
</comment>
<reference evidence="10" key="1">
    <citation type="submission" date="2022-11" db="EMBL/GenBank/DDBJ databases">
        <authorList>
            <person name="Petersen C."/>
        </authorList>
    </citation>
    <scope>NUCLEOTIDE SEQUENCE</scope>
    <source>
        <strain evidence="10">IBT 30069</strain>
    </source>
</reference>
<dbReference type="InterPro" id="IPR005829">
    <property type="entry name" value="Sugar_transporter_CS"/>
</dbReference>
<evidence type="ECO:0000256" key="8">
    <source>
        <dbReference type="SAM" id="Phobius"/>
    </source>
</evidence>
<keyword evidence="3" id="KW-0813">Transport</keyword>
<keyword evidence="11" id="KW-1185">Reference proteome</keyword>
<keyword evidence="5 8" id="KW-1133">Transmembrane helix</keyword>
<comment type="caution">
    <text evidence="10">The sequence shown here is derived from an EMBL/GenBank/DDBJ whole genome shotgun (WGS) entry which is preliminary data.</text>
</comment>
<dbReference type="InterPro" id="IPR005828">
    <property type="entry name" value="MFS_sugar_transport-like"/>
</dbReference>
<dbReference type="GO" id="GO:0016020">
    <property type="term" value="C:membrane"/>
    <property type="evidence" value="ECO:0007669"/>
    <property type="project" value="UniProtKB-SubCell"/>
</dbReference>
<dbReference type="Pfam" id="PF00083">
    <property type="entry name" value="Sugar_tr"/>
    <property type="match status" value="2"/>
</dbReference>
<feature type="compositionally biased region" description="Basic and acidic residues" evidence="7">
    <location>
        <begin position="430"/>
        <end position="454"/>
    </location>
</feature>
<feature type="region of interest" description="Disordered" evidence="7">
    <location>
        <begin position="428"/>
        <end position="454"/>
    </location>
</feature>
<evidence type="ECO:0000313" key="10">
    <source>
        <dbReference type="EMBL" id="KAJ5116578.1"/>
    </source>
</evidence>